<dbReference type="GO" id="GO:0005524">
    <property type="term" value="F:ATP binding"/>
    <property type="evidence" value="ECO:0007669"/>
    <property type="project" value="InterPro"/>
</dbReference>
<dbReference type="AlphaFoldDB" id="A0A6V8KV38"/>
<reference evidence="3 4" key="1">
    <citation type="submission" date="2020-03" db="EMBL/GenBank/DDBJ databases">
        <title>Whole genome shotgun sequence of Phytohabitans houttuyneae NBRC 108639.</title>
        <authorList>
            <person name="Komaki H."/>
            <person name="Tamura T."/>
        </authorList>
    </citation>
    <scope>NUCLEOTIDE SEQUENCE [LARGE SCALE GENOMIC DNA]</scope>
    <source>
        <strain evidence="3 4">NBRC 108639</strain>
    </source>
</reference>
<evidence type="ECO:0000259" key="2">
    <source>
        <dbReference type="PROSITE" id="PS50011"/>
    </source>
</evidence>
<dbReference type="InterPro" id="IPR011009">
    <property type="entry name" value="Kinase-like_dom_sf"/>
</dbReference>
<comment type="caution">
    <text evidence="3">The sequence shown here is derived from an EMBL/GenBank/DDBJ whole genome shotgun (WGS) entry which is preliminary data.</text>
</comment>
<protein>
    <recommendedName>
        <fullName evidence="2">Protein kinase domain-containing protein</fullName>
    </recommendedName>
</protein>
<name>A0A6V8KV38_9ACTN</name>
<dbReference type="InterPro" id="IPR000719">
    <property type="entry name" value="Prot_kinase_dom"/>
</dbReference>
<evidence type="ECO:0000313" key="4">
    <source>
        <dbReference type="Proteomes" id="UP000482800"/>
    </source>
</evidence>
<dbReference type="PROSITE" id="PS50011">
    <property type="entry name" value="PROTEIN_KINASE_DOM"/>
    <property type="match status" value="1"/>
</dbReference>
<dbReference type="EMBL" id="BLPF01000004">
    <property type="protein sequence ID" value="GFJ85696.1"/>
    <property type="molecule type" value="Genomic_DNA"/>
</dbReference>
<accession>A0A6V8KV38</accession>
<gene>
    <name evidence="3" type="ORF">Phou_098760</name>
</gene>
<evidence type="ECO:0000313" key="3">
    <source>
        <dbReference type="EMBL" id="GFJ85696.1"/>
    </source>
</evidence>
<dbReference type="Gene3D" id="1.10.510.10">
    <property type="entry name" value="Transferase(Phosphotransferase) domain 1"/>
    <property type="match status" value="1"/>
</dbReference>
<sequence>MSQLRLPNGRAVRPGAEELGSGLRSTVRTIADTDVACMKIYFEGHAPAQERIQALCALPPGGWTGDRADHLHVAWPRAPLVDETGATRAVVLPRVSGVTVHRLLDPERRAEFLAEPTWRTNLAIAERIARLVQMLHGVSVIVGDLTPNNMLVNRGGYVTLIDCDTVQFTDPRTGTFFPSSEVTPSTPRPRCSPGTPR</sequence>
<dbReference type="GO" id="GO:0004672">
    <property type="term" value="F:protein kinase activity"/>
    <property type="evidence" value="ECO:0007669"/>
    <property type="project" value="InterPro"/>
</dbReference>
<proteinExistence type="predicted"/>
<feature type="compositionally biased region" description="Polar residues" evidence="1">
    <location>
        <begin position="174"/>
        <end position="185"/>
    </location>
</feature>
<keyword evidence="4" id="KW-1185">Reference proteome</keyword>
<evidence type="ECO:0000256" key="1">
    <source>
        <dbReference type="SAM" id="MobiDB-lite"/>
    </source>
</evidence>
<organism evidence="3 4">
    <name type="scientific">Phytohabitans houttuyneae</name>
    <dbReference type="NCBI Taxonomy" id="1076126"/>
    <lineage>
        <taxon>Bacteria</taxon>
        <taxon>Bacillati</taxon>
        <taxon>Actinomycetota</taxon>
        <taxon>Actinomycetes</taxon>
        <taxon>Micromonosporales</taxon>
        <taxon>Micromonosporaceae</taxon>
    </lineage>
</organism>
<feature type="domain" description="Protein kinase" evidence="2">
    <location>
        <begin position="13"/>
        <end position="197"/>
    </location>
</feature>
<reference evidence="3 4" key="2">
    <citation type="submission" date="2020-03" db="EMBL/GenBank/DDBJ databases">
        <authorList>
            <person name="Ichikawa N."/>
            <person name="Kimura A."/>
            <person name="Kitahashi Y."/>
            <person name="Uohara A."/>
        </authorList>
    </citation>
    <scope>NUCLEOTIDE SEQUENCE [LARGE SCALE GENOMIC DNA]</scope>
    <source>
        <strain evidence="3 4">NBRC 108639</strain>
    </source>
</reference>
<feature type="region of interest" description="Disordered" evidence="1">
    <location>
        <begin position="174"/>
        <end position="197"/>
    </location>
</feature>
<dbReference type="Proteomes" id="UP000482800">
    <property type="component" value="Unassembled WGS sequence"/>
</dbReference>
<dbReference type="SUPFAM" id="SSF56112">
    <property type="entry name" value="Protein kinase-like (PK-like)"/>
    <property type="match status" value="1"/>
</dbReference>
<dbReference type="RefSeq" id="WP_173070903.1">
    <property type="nucleotide sequence ID" value="NZ_BLPF01000004.1"/>
</dbReference>